<evidence type="ECO:0000313" key="3">
    <source>
        <dbReference type="Proteomes" id="UP001159363"/>
    </source>
</evidence>
<proteinExistence type="predicted"/>
<dbReference type="EMBL" id="JARBHB010000002">
    <property type="protein sequence ID" value="KAJ8893400.1"/>
    <property type="molecule type" value="Genomic_DNA"/>
</dbReference>
<feature type="region of interest" description="Disordered" evidence="1">
    <location>
        <begin position="52"/>
        <end position="71"/>
    </location>
</feature>
<evidence type="ECO:0000256" key="1">
    <source>
        <dbReference type="SAM" id="MobiDB-lite"/>
    </source>
</evidence>
<comment type="caution">
    <text evidence="2">The sequence shown here is derived from an EMBL/GenBank/DDBJ whole genome shotgun (WGS) entry which is preliminary data.</text>
</comment>
<gene>
    <name evidence="2" type="ORF">PR048_005991</name>
</gene>
<dbReference type="Proteomes" id="UP001159363">
    <property type="component" value="Chromosome 2"/>
</dbReference>
<keyword evidence="3" id="KW-1185">Reference proteome</keyword>
<reference evidence="2 3" key="1">
    <citation type="submission" date="2023-02" db="EMBL/GenBank/DDBJ databases">
        <title>LHISI_Scaffold_Assembly.</title>
        <authorList>
            <person name="Stuart O.P."/>
            <person name="Cleave R."/>
            <person name="Magrath M.J.L."/>
            <person name="Mikheyev A.S."/>
        </authorList>
    </citation>
    <scope>NUCLEOTIDE SEQUENCE [LARGE SCALE GENOMIC DNA]</scope>
    <source>
        <strain evidence="2">Daus_M_001</strain>
        <tissue evidence="2">Leg muscle</tissue>
    </source>
</reference>
<sequence length="500" mass="56295">MILDDAFMTRRGRHGLPTVLGVRRSSHVLQNVDTCSLRLPFFTADHAARSESRQSSIHELQLKKSRPRGPSHLTTAKAANWKSILQQTRENTTTRVTQCRTAEYDIACPALKLICRRHPVACLLSHLPARRRLATRVLSAISKRSHAAERFRDDMCNVSRTDFTFQLVPGTDRTLARRYSIHGSREDDKESERLLDTRRVRVGVNTKEMREAGWLSYFRAHTCPPDQGRPRVRTRSDMWSEKSRENSQLYSESRVRPERLRIADFEAATIVCDFSEERGSSRCISSYRRVYCDCAESVVCFQDSSGECKLRLIGNTARASHASKLASLVSNCAGARFANQRLVIYSPAGSSLSQHAVARASHSQSQSGHADVTRNRRTIRLAVSVSARKSIDMKFKQFLQTPAYKEVSTQHELVNSVPQRMVATTPDTRNRANWVRFQDFRKGNLAGRCLWSAGFLGDLPFTPPLHSGAAPYSLQSPSSALKTSLLRATQISSLTHSFKS</sequence>
<protein>
    <submittedName>
        <fullName evidence="2">Uncharacterized protein</fullName>
    </submittedName>
</protein>
<name>A0ABQ9I9R0_9NEOP</name>
<evidence type="ECO:0000313" key="2">
    <source>
        <dbReference type="EMBL" id="KAJ8893400.1"/>
    </source>
</evidence>
<accession>A0ABQ9I9R0</accession>
<organism evidence="2 3">
    <name type="scientific">Dryococelus australis</name>
    <dbReference type="NCBI Taxonomy" id="614101"/>
    <lineage>
        <taxon>Eukaryota</taxon>
        <taxon>Metazoa</taxon>
        <taxon>Ecdysozoa</taxon>
        <taxon>Arthropoda</taxon>
        <taxon>Hexapoda</taxon>
        <taxon>Insecta</taxon>
        <taxon>Pterygota</taxon>
        <taxon>Neoptera</taxon>
        <taxon>Polyneoptera</taxon>
        <taxon>Phasmatodea</taxon>
        <taxon>Verophasmatodea</taxon>
        <taxon>Anareolatae</taxon>
        <taxon>Phasmatidae</taxon>
        <taxon>Eurycanthinae</taxon>
        <taxon>Dryococelus</taxon>
    </lineage>
</organism>